<comment type="subcellular location">
    <subcellularLocation>
        <location evidence="1 7">Nucleus</location>
    </subcellularLocation>
</comment>
<dbReference type="Pfam" id="PF12871">
    <property type="entry name" value="PRP38_assoc"/>
    <property type="match status" value="1"/>
</dbReference>
<dbReference type="PANTHER" id="PTHR23142">
    <property type="entry name" value="PRE-MRNA-SPLICING FACTOR 38A-RELATED"/>
    <property type="match status" value="1"/>
</dbReference>
<comment type="function">
    <text evidence="7">Required for pre-mRNA splicing.</text>
</comment>
<sequence>MANRTVKEAHTVRGTNPQFLVEKIIRQRIYDSKYWKENCFALSADLIVDRALDLRYIGGIYAGNVKPTPFLCLSLKILQIQPEKDIIIEFIQQEQSKYARALGAMYLRLTFSSVEIYKYLEPLFNDYRKLRYMNKQGRFELIYMDEFIDNLLREERYCDIQLPRLQKRQALEEAGELEPYRSILDEDLDALSASDSEDEREKKDKRKEKPRLISRRRSHSRDRSRERDRGRDKGKDRDREEKKRERSRERDREKDRDRERDRHNIRDRYEKERDRRRDRSRERDRDRDRDRRDRDRPRRDDRDRDDRDHHRSKKSGRDGEEREIDEANALRAKLGLAPLER</sequence>
<dbReference type="Pfam" id="PF03371">
    <property type="entry name" value="PRP38"/>
    <property type="match status" value="1"/>
</dbReference>
<keyword evidence="11" id="KW-1185">Reference proteome</keyword>
<comment type="caution">
    <text evidence="10">The sequence shown here is derived from an EMBL/GenBank/DDBJ whole genome shotgun (WGS) entry which is preliminary data.</text>
</comment>
<protein>
    <recommendedName>
        <fullName evidence="7">Pre-mRNA-splicing factor 38</fullName>
    </recommendedName>
</protein>
<name>A0AAD5QX08_PARTN</name>
<evidence type="ECO:0000313" key="10">
    <source>
        <dbReference type="EMBL" id="KAJ1365289.1"/>
    </source>
</evidence>
<dbReference type="GO" id="GO:0000398">
    <property type="term" value="P:mRNA splicing, via spliceosome"/>
    <property type="evidence" value="ECO:0007669"/>
    <property type="project" value="UniProtKB-UniRule"/>
</dbReference>
<keyword evidence="4 7" id="KW-0747">Spliceosome</keyword>
<dbReference type="GO" id="GO:0005681">
    <property type="term" value="C:spliceosomal complex"/>
    <property type="evidence" value="ECO:0007669"/>
    <property type="project" value="UniProtKB-KW"/>
</dbReference>
<dbReference type="InterPro" id="IPR024767">
    <property type="entry name" value="PRP38_C"/>
</dbReference>
<feature type="compositionally biased region" description="Basic and acidic residues" evidence="8">
    <location>
        <begin position="221"/>
        <end position="320"/>
    </location>
</feature>
<evidence type="ECO:0000256" key="4">
    <source>
        <dbReference type="ARBA" id="ARBA00022728"/>
    </source>
</evidence>
<comment type="similarity">
    <text evidence="2 7">Belongs to the PRP38 family.</text>
</comment>
<feature type="region of interest" description="Disordered" evidence="8">
    <location>
        <begin position="191"/>
        <end position="341"/>
    </location>
</feature>
<organism evidence="10 11">
    <name type="scientific">Parelaphostrongylus tenuis</name>
    <name type="common">Meningeal worm</name>
    <dbReference type="NCBI Taxonomy" id="148309"/>
    <lineage>
        <taxon>Eukaryota</taxon>
        <taxon>Metazoa</taxon>
        <taxon>Ecdysozoa</taxon>
        <taxon>Nematoda</taxon>
        <taxon>Chromadorea</taxon>
        <taxon>Rhabditida</taxon>
        <taxon>Rhabditina</taxon>
        <taxon>Rhabditomorpha</taxon>
        <taxon>Strongyloidea</taxon>
        <taxon>Metastrongylidae</taxon>
        <taxon>Parelaphostrongylus</taxon>
    </lineage>
</organism>
<dbReference type="InterPro" id="IPR005037">
    <property type="entry name" value="PRP38"/>
</dbReference>
<evidence type="ECO:0000256" key="3">
    <source>
        <dbReference type="ARBA" id="ARBA00022664"/>
    </source>
</evidence>
<keyword evidence="6 7" id="KW-0539">Nucleus</keyword>
<evidence type="ECO:0000256" key="2">
    <source>
        <dbReference type="ARBA" id="ARBA00006164"/>
    </source>
</evidence>
<evidence type="ECO:0000256" key="5">
    <source>
        <dbReference type="ARBA" id="ARBA00023187"/>
    </source>
</evidence>
<accession>A0AAD5QX08</accession>
<evidence type="ECO:0000256" key="8">
    <source>
        <dbReference type="SAM" id="MobiDB-lite"/>
    </source>
</evidence>
<dbReference type="AlphaFoldDB" id="A0AAD5QX08"/>
<keyword evidence="3 7" id="KW-0507">mRNA processing</keyword>
<evidence type="ECO:0000313" key="11">
    <source>
        <dbReference type="Proteomes" id="UP001196413"/>
    </source>
</evidence>
<reference evidence="10" key="1">
    <citation type="submission" date="2021-06" db="EMBL/GenBank/DDBJ databases">
        <title>Parelaphostrongylus tenuis whole genome reference sequence.</title>
        <authorList>
            <person name="Garwood T.J."/>
            <person name="Larsen P.A."/>
            <person name="Fountain-Jones N.M."/>
            <person name="Garbe J.R."/>
            <person name="Macchietto M.G."/>
            <person name="Kania S.A."/>
            <person name="Gerhold R.W."/>
            <person name="Richards J.E."/>
            <person name="Wolf T.M."/>
        </authorList>
    </citation>
    <scope>NUCLEOTIDE SEQUENCE</scope>
    <source>
        <strain evidence="10">MNPRO001-30</strain>
        <tissue evidence="10">Meninges</tissue>
    </source>
</reference>
<evidence type="ECO:0000256" key="7">
    <source>
        <dbReference type="RuleBase" id="RU367025"/>
    </source>
</evidence>
<keyword evidence="5 7" id="KW-0508">mRNA splicing</keyword>
<evidence type="ECO:0000259" key="9">
    <source>
        <dbReference type="Pfam" id="PF12871"/>
    </source>
</evidence>
<evidence type="ECO:0000256" key="6">
    <source>
        <dbReference type="ARBA" id="ARBA00023242"/>
    </source>
</evidence>
<dbReference type="Proteomes" id="UP001196413">
    <property type="component" value="Unassembled WGS sequence"/>
</dbReference>
<feature type="compositionally biased region" description="Basic residues" evidence="8">
    <location>
        <begin position="203"/>
        <end position="220"/>
    </location>
</feature>
<dbReference type="EMBL" id="JAHQIW010005224">
    <property type="protein sequence ID" value="KAJ1365289.1"/>
    <property type="molecule type" value="Genomic_DNA"/>
</dbReference>
<evidence type="ECO:0000256" key="1">
    <source>
        <dbReference type="ARBA" id="ARBA00004123"/>
    </source>
</evidence>
<feature type="domain" description="Pre-mRNA-splicing factor 38 C-terminal" evidence="9">
    <location>
        <begin position="179"/>
        <end position="264"/>
    </location>
</feature>
<gene>
    <name evidence="10" type="ORF">KIN20_025545</name>
</gene>
<proteinExistence type="inferred from homology"/>